<dbReference type="Gene3D" id="3.40.50.720">
    <property type="entry name" value="NAD(P)-binding Rossmann-like Domain"/>
    <property type="match status" value="1"/>
</dbReference>
<gene>
    <name evidence="1" type="ORF">EV643_103248</name>
</gene>
<sequence>MARILITGSAQGLGRAAATSLLDEGHQVVVHARDTNRAAALD</sequence>
<dbReference type="InterPro" id="IPR036291">
    <property type="entry name" value="NAD(P)-bd_dom_sf"/>
</dbReference>
<dbReference type="RefSeq" id="WP_202869448.1">
    <property type="nucleotide sequence ID" value="NZ_SNWQ01000003.1"/>
</dbReference>
<dbReference type="Proteomes" id="UP000295388">
    <property type="component" value="Unassembled WGS sequence"/>
</dbReference>
<organism evidence="1 2">
    <name type="scientific">Kribbella caucasensis</name>
    <dbReference type="NCBI Taxonomy" id="2512215"/>
    <lineage>
        <taxon>Bacteria</taxon>
        <taxon>Bacillati</taxon>
        <taxon>Actinomycetota</taxon>
        <taxon>Actinomycetes</taxon>
        <taxon>Propionibacteriales</taxon>
        <taxon>Kribbellaceae</taxon>
        <taxon>Kribbella</taxon>
    </lineage>
</organism>
<accession>A0A4R6KPJ0</accession>
<evidence type="ECO:0000313" key="1">
    <source>
        <dbReference type="EMBL" id="TDO51509.1"/>
    </source>
</evidence>
<keyword evidence="2" id="KW-1185">Reference proteome</keyword>
<dbReference type="InterPro" id="IPR002347">
    <property type="entry name" value="SDR_fam"/>
</dbReference>
<dbReference type="EMBL" id="SNWQ01000003">
    <property type="protein sequence ID" value="TDO51509.1"/>
    <property type="molecule type" value="Genomic_DNA"/>
</dbReference>
<protein>
    <submittedName>
        <fullName evidence="1">Short subunit dehydrogenase</fullName>
    </submittedName>
</protein>
<dbReference type="Pfam" id="PF00106">
    <property type="entry name" value="adh_short"/>
    <property type="match status" value="1"/>
</dbReference>
<reference evidence="1 2" key="1">
    <citation type="submission" date="2019-03" db="EMBL/GenBank/DDBJ databases">
        <title>Genomic Encyclopedia of Type Strains, Phase III (KMG-III): the genomes of soil and plant-associated and newly described type strains.</title>
        <authorList>
            <person name="Whitman W."/>
        </authorList>
    </citation>
    <scope>NUCLEOTIDE SEQUENCE [LARGE SCALE GENOMIC DNA]</scope>
    <source>
        <strain evidence="1 2">VKM Ac-2527</strain>
    </source>
</reference>
<proteinExistence type="predicted"/>
<dbReference type="AlphaFoldDB" id="A0A4R6KPJ0"/>
<dbReference type="SUPFAM" id="SSF51735">
    <property type="entry name" value="NAD(P)-binding Rossmann-fold domains"/>
    <property type="match status" value="1"/>
</dbReference>
<comment type="caution">
    <text evidence="1">The sequence shown here is derived from an EMBL/GenBank/DDBJ whole genome shotgun (WGS) entry which is preliminary data.</text>
</comment>
<evidence type="ECO:0000313" key="2">
    <source>
        <dbReference type="Proteomes" id="UP000295388"/>
    </source>
</evidence>
<name>A0A4R6KPJ0_9ACTN</name>